<proteinExistence type="predicted"/>
<name>A0A810ND05_9ACTN</name>
<accession>A0A810ND05</accession>
<feature type="compositionally biased region" description="Low complexity" evidence="1">
    <location>
        <begin position="126"/>
        <end position="141"/>
    </location>
</feature>
<protein>
    <submittedName>
        <fullName evidence="2">Uncharacterized protein</fullName>
    </submittedName>
</protein>
<sequence>MTDEKLSLPEKAVMITLMAEAREVSNPELKQRYGLTLDGKSRTHLNDLRFVSSRRQGRAFAHLLEDRGWAWCVGHLGAELPPRSGSAAGALYAVLANLPRHLDRAGLSLADVFHRDEDAPAPAPAPVAAVPAPRTAPAPAADDTEARIRAAYADLADAPGAWVSLTLIRADLADLPRADVDRTLRHMYRLPDVHIVPESNQKSLSTVDRAAAVIIGDQEKHLLAIGNR</sequence>
<evidence type="ECO:0000256" key="1">
    <source>
        <dbReference type="SAM" id="MobiDB-lite"/>
    </source>
</evidence>
<dbReference type="RefSeq" id="WP_212818319.1">
    <property type="nucleotide sequence ID" value="NZ_AP023359.1"/>
</dbReference>
<evidence type="ECO:0000313" key="2">
    <source>
        <dbReference type="EMBL" id="BCJ69175.1"/>
    </source>
</evidence>
<dbReference type="KEGG" id="pry:Prubr_61960"/>
<keyword evidence="3" id="KW-1185">Reference proteome</keyword>
<dbReference type="AlphaFoldDB" id="A0A810ND05"/>
<reference evidence="2" key="1">
    <citation type="submission" date="2020-08" db="EMBL/GenBank/DDBJ databases">
        <title>Whole genome shotgun sequence of Polymorphospora rubra NBRC 101157.</title>
        <authorList>
            <person name="Komaki H."/>
            <person name="Tamura T."/>
        </authorList>
    </citation>
    <scope>NUCLEOTIDE SEQUENCE</scope>
    <source>
        <strain evidence="2">NBRC 101157</strain>
    </source>
</reference>
<evidence type="ECO:0000313" key="3">
    <source>
        <dbReference type="Proteomes" id="UP000680866"/>
    </source>
</evidence>
<feature type="region of interest" description="Disordered" evidence="1">
    <location>
        <begin position="120"/>
        <end position="141"/>
    </location>
</feature>
<dbReference type="Proteomes" id="UP000680866">
    <property type="component" value="Chromosome"/>
</dbReference>
<dbReference type="EMBL" id="AP023359">
    <property type="protein sequence ID" value="BCJ69175.1"/>
    <property type="molecule type" value="Genomic_DNA"/>
</dbReference>
<gene>
    <name evidence="2" type="ORF">Prubr_61960</name>
</gene>
<organism evidence="2 3">
    <name type="scientific">Polymorphospora rubra</name>
    <dbReference type="NCBI Taxonomy" id="338584"/>
    <lineage>
        <taxon>Bacteria</taxon>
        <taxon>Bacillati</taxon>
        <taxon>Actinomycetota</taxon>
        <taxon>Actinomycetes</taxon>
        <taxon>Micromonosporales</taxon>
        <taxon>Micromonosporaceae</taxon>
        <taxon>Polymorphospora</taxon>
    </lineage>
</organism>